<dbReference type="AlphaFoldDB" id="A0A8S0X6T2"/>
<name>A0A8S0X6T2_9GAMM</name>
<dbReference type="Proteomes" id="UP000494216">
    <property type="component" value="Unassembled WGS sequence"/>
</dbReference>
<evidence type="ECO:0000313" key="2">
    <source>
        <dbReference type="Proteomes" id="UP000494216"/>
    </source>
</evidence>
<gene>
    <name evidence="1" type="ORF">METHB2_1070007</name>
</gene>
<comment type="caution">
    <text evidence="1">The sequence shown here is derived from an EMBL/GenBank/DDBJ whole genome shotgun (WGS) entry which is preliminary data.</text>
</comment>
<protein>
    <submittedName>
        <fullName evidence="1">Uncharacterized protein</fullName>
    </submittedName>
</protein>
<organism evidence="1 2">
    <name type="scientific">Candidatus Methylobacter favarea</name>
    <dbReference type="NCBI Taxonomy" id="2707345"/>
    <lineage>
        <taxon>Bacteria</taxon>
        <taxon>Pseudomonadati</taxon>
        <taxon>Pseudomonadota</taxon>
        <taxon>Gammaproteobacteria</taxon>
        <taxon>Methylococcales</taxon>
        <taxon>Methylococcaceae</taxon>
        <taxon>Methylobacter</taxon>
    </lineage>
</organism>
<accession>A0A8S0X6T2</accession>
<evidence type="ECO:0000313" key="1">
    <source>
        <dbReference type="EMBL" id="CAA9889495.1"/>
    </source>
</evidence>
<sequence>MKLNHLLVGSYLGSPALGYYTVADNLAGMPIREIVGSLDATLFPGGAPIANDNERL</sequence>
<reference evidence="1 2" key="1">
    <citation type="submission" date="2020-02" db="EMBL/GenBank/DDBJ databases">
        <authorList>
            <person name="Hogendoorn C."/>
        </authorList>
    </citation>
    <scope>NUCLEOTIDE SEQUENCE [LARGE SCALE GENOMIC DNA]</scope>
    <source>
        <strain evidence="1">METHB21</strain>
    </source>
</reference>
<proteinExistence type="predicted"/>
<dbReference type="EMBL" id="CADCXN010000010">
    <property type="protein sequence ID" value="CAA9889495.1"/>
    <property type="molecule type" value="Genomic_DNA"/>
</dbReference>
<dbReference type="Pfam" id="PF13440">
    <property type="entry name" value="Polysacc_synt_3"/>
    <property type="match status" value="1"/>
</dbReference>
<keyword evidence="2" id="KW-1185">Reference proteome</keyword>